<keyword evidence="9 13" id="KW-0139">CF(1)</keyword>
<proteinExistence type="inferred from homology"/>
<keyword evidence="8 13" id="KW-0472">Membrane</keyword>
<dbReference type="PANTHER" id="PTHR13822:SF10">
    <property type="entry name" value="ATP SYNTHASE EPSILON CHAIN, CHLOROPLASTIC"/>
    <property type="match status" value="1"/>
</dbReference>
<evidence type="ECO:0000256" key="7">
    <source>
        <dbReference type="ARBA" id="ARBA00023065"/>
    </source>
</evidence>
<dbReference type="GO" id="GO:0046933">
    <property type="term" value="F:proton-transporting ATP synthase activity, rotational mechanism"/>
    <property type="evidence" value="ECO:0007669"/>
    <property type="project" value="UniProtKB-UniRule"/>
</dbReference>
<dbReference type="AlphaFoldDB" id="A0AA35XTG0"/>
<dbReference type="SUPFAM" id="SSF51344">
    <property type="entry name" value="Epsilon subunit of F1F0-ATP synthase N-terminal domain"/>
    <property type="match status" value="1"/>
</dbReference>
<feature type="domain" description="ATP synthase F1 complex delta/epsilon subunit N-terminal" evidence="15">
    <location>
        <begin position="13"/>
        <end position="91"/>
    </location>
</feature>
<organism evidence="16 17">
    <name type="scientific">Methylococcus capsulatus</name>
    <dbReference type="NCBI Taxonomy" id="414"/>
    <lineage>
        <taxon>Bacteria</taxon>
        <taxon>Pseudomonadati</taxon>
        <taxon>Pseudomonadota</taxon>
        <taxon>Gammaproteobacteria</taxon>
        <taxon>Methylococcales</taxon>
        <taxon>Methylococcaceae</taxon>
        <taxon>Methylococcus</taxon>
    </lineage>
</organism>
<evidence type="ECO:0000256" key="12">
    <source>
        <dbReference type="ARBA" id="ARBA00031795"/>
    </source>
</evidence>
<evidence type="ECO:0000256" key="14">
    <source>
        <dbReference type="RuleBase" id="RU003656"/>
    </source>
</evidence>
<dbReference type="GO" id="GO:0005886">
    <property type="term" value="C:plasma membrane"/>
    <property type="evidence" value="ECO:0007669"/>
    <property type="project" value="UniProtKB-SubCell"/>
</dbReference>
<evidence type="ECO:0000256" key="1">
    <source>
        <dbReference type="ARBA" id="ARBA00003543"/>
    </source>
</evidence>
<protein>
    <recommendedName>
        <fullName evidence="5 13">ATP synthase epsilon chain</fullName>
    </recommendedName>
    <alternativeName>
        <fullName evidence="12 13">ATP synthase F1 sector epsilon subunit</fullName>
    </alternativeName>
    <alternativeName>
        <fullName evidence="11 13">F-ATPase epsilon subunit</fullName>
    </alternativeName>
</protein>
<comment type="subcellular location">
    <subcellularLocation>
        <location evidence="2 13">Cell membrane</location>
        <topology evidence="2 13">Peripheral membrane protein</topology>
    </subcellularLocation>
</comment>
<name>A0AA35XTG0_METCP</name>
<evidence type="ECO:0000256" key="8">
    <source>
        <dbReference type="ARBA" id="ARBA00023136"/>
    </source>
</evidence>
<evidence type="ECO:0000259" key="15">
    <source>
        <dbReference type="Pfam" id="PF02823"/>
    </source>
</evidence>
<comment type="similarity">
    <text evidence="3 13 14">Belongs to the ATPase epsilon chain family.</text>
</comment>
<reference evidence="16" key="1">
    <citation type="submission" date="2023-03" db="EMBL/GenBank/DDBJ databases">
        <authorList>
            <person name="Pearce D."/>
        </authorList>
    </citation>
    <scope>NUCLEOTIDE SEQUENCE</scope>
    <source>
        <strain evidence="16">Mc</strain>
    </source>
</reference>
<dbReference type="Proteomes" id="UP001158598">
    <property type="component" value="Chromosome"/>
</dbReference>
<dbReference type="CDD" id="cd12152">
    <property type="entry name" value="F1-ATPase_delta"/>
    <property type="match status" value="1"/>
</dbReference>
<dbReference type="InterPro" id="IPR001469">
    <property type="entry name" value="ATP_synth_F1_dsu/esu"/>
</dbReference>
<evidence type="ECO:0000313" key="17">
    <source>
        <dbReference type="Proteomes" id="UP001158598"/>
    </source>
</evidence>
<keyword evidence="6 13" id="KW-0813">Transport</keyword>
<dbReference type="NCBIfam" id="TIGR01216">
    <property type="entry name" value="ATP_synt_epsi"/>
    <property type="match status" value="1"/>
</dbReference>
<comment type="function">
    <text evidence="1 13">Produces ATP from ADP in the presence of a proton gradient across the membrane.</text>
</comment>
<gene>
    <name evidence="13 16" type="primary">atpC</name>
    <name evidence="16" type="ORF">MCNOR_1474</name>
</gene>
<evidence type="ECO:0000256" key="4">
    <source>
        <dbReference type="ARBA" id="ARBA00011648"/>
    </source>
</evidence>
<accession>A0AA35XTG0</accession>
<keyword evidence="10 13" id="KW-0066">ATP synthesis</keyword>
<keyword evidence="7 13" id="KW-0406">Ion transport</keyword>
<dbReference type="Gene3D" id="1.20.5.440">
    <property type="entry name" value="ATP synthase delta/epsilon subunit, C-terminal domain"/>
    <property type="match status" value="1"/>
</dbReference>
<dbReference type="InterPro" id="IPR036771">
    <property type="entry name" value="ATPsynth_dsu/esu_N"/>
</dbReference>
<dbReference type="InterPro" id="IPR036794">
    <property type="entry name" value="ATP_F1_dsu/esu_C_sf"/>
</dbReference>
<dbReference type="SUPFAM" id="SSF46604">
    <property type="entry name" value="Epsilon subunit of F1F0-ATP synthase C-terminal domain"/>
    <property type="match status" value="1"/>
</dbReference>
<sequence>MSQAVGQTASRLLTVEIVDVCREIFSGRCSRVVAPAVDGEVGVLPRHTPFLTRLRPGEIRLRTEAGEDQYFYLSGGYMEVQQWEVSILADQVLRSQEIDREAALAAKRNAERMLRENRIPGERDRAYLELLKALAQLRLLERLNARKRGRNRL</sequence>
<keyword evidence="13" id="KW-1003">Cell membrane</keyword>
<dbReference type="InterPro" id="IPR020546">
    <property type="entry name" value="ATP_synth_F1_dsu/esu_N"/>
</dbReference>
<evidence type="ECO:0000256" key="11">
    <source>
        <dbReference type="ARBA" id="ARBA00030215"/>
    </source>
</evidence>
<evidence type="ECO:0000256" key="9">
    <source>
        <dbReference type="ARBA" id="ARBA00023196"/>
    </source>
</evidence>
<dbReference type="EMBL" id="OX458332">
    <property type="protein sequence ID" value="CAI8795885.1"/>
    <property type="molecule type" value="Genomic_DNA"/>
</dbReference>
<evidence type="ECO:0000313" key="16">
    <source>
        <dbReference type="EMBL" id="CAI8795885.1"/>
    </source>
</evidence>
<dbReference type="RefSeq" id="WP_017364402.1">
    <property type="nucleotide sequence ID" value="NZ_OX458332.1"/>
</dbReference>
<evidence type="ECO:0000256" key="10">
    <source>
        <dbReference type="ARBA" id="ARBA00023310"/>
    </source>
</evidence>
<evidence type="ECO:0000256" key="13">
    <source>
        <dbReference type="HAMAP-Rule" id="MF_00530"/>
    </source>
</evidence>
<comment type="subunit">
    <text evidence="4 13 14">F-type ATPases have 2 components, CF(1) - the catalytic core - and CF(0) - the membrane proton channel. CF(1) has five subunits: alpha(3), beta(3), gamma(1), delta(1), epsilon(1). CF(0) has three main subunits: a, b and c.</text>
</comment>
<evidence type="ECO:0000256" key="6">
    <source>
        <dbReference type="ARBA" id="ARBA00022448"/>
    </source>
</evidence>
<dbReference type="GO" id="GO:0045259">
    <property type="term" value="C:proton-transporting ATP synthase complex"/>
    <property type="evidence" value="ECO:0007669"/>
    <property type="project" value="UniProtKB-KW"/>
</dbReference>
<evidence type="ECO:0000256" key="2">
    <source>
        <dbReference type="ARBA" id="ARBA00004202"/>
    </source>
</evidence>
<dbReference type="NCBIfam" id="NF001847">
    <property type="entry name" value="PRK00571.1-4"/>
    <property type="match status" value="1"/>
</dbReference>
<dbReference type="Gene3D" id="2.60.15.10">
    <property type="entry name" value="F0F1 ATP synthase delta/epsilon subunit, N-terminal"/>
    <property type="match status" value="1"/>
</dbReference>
<evidence type="ECO:0000256" key="5">
    <source>
        <dbReference type="ARBA" id="ARBA00014480"/>
    </source>
</evidence>
<keyword evidence="13" id="KW-0375">Hydrogen ion transport</keyword>
<evidence type="ECO:0000256" key="3">
    <source>
        <dbReference type="ARBA" id="ARBA00005712"/>
    </source>
</evidence>
<dbReference type="GO" id="GO:0005524">
    <property type="term" value="F:ATP binding"/>
    <property type="evidence" value="ECO:0007669"/>
    <property type="project" value="UniProtKB-UniRule"/>
</dbReference>
<dbReference type="PANTHER" id="PTHR13822">
    <property type="entry name" value="ATP SYNTHASE DELTA/EPSILON CHAIN"/>
    <property type="match status" value="1"/>
</dbReference>
<dbReference type="HAMAP" id="MF_00530">
    <property type="entry name" value="ATP_synth_epsil_bac"/>
    <property type="match status" value="1"/>
</dbReference>
<dbReference type="Pfam" id="PF02823">
    <property type="entry name" value="ATP-synt_DE_N"/>
    <property type="match status" value="1"/>
</dbReference>